<feature type="compositionally biased region" description="Basic and acidic residues" evidence="1">
    <location>
        <begin position="14"/>
        <end position="26"/>
    </location>
</feature>
<evidence type="ECO:0000313" key="3">
    <source>
        <dbReference type="Proteomes" id="UP000574390"/>
    </source>
</evidence>
<feature type="non-terminal residue" evidence="2">
    <location>
        <position position="187"/>
    </location>
</feature>
<gene>
    <name evidence="2" type="ORF">FOZ62_001378</name>
</gene>
<sequence length="187" mass="19853">VGRNYGPARSLKRKAGDSRAESELRPESVARLQSQFRAKYGMAIPGTARLAGCTVQLTECDEPGPLAGKRSRIVIDPHGKSVNMEDVRPPRAAYQCEAAHLGACLTRFCLSAAMLGKMSPTEALVYMARLFELGEETSIQAIKSADLGVRLEAVRGGGDDSDSLGRKLACGQADILAAAARLPVAPK</sequence>
<reference evidence="2 3" key="1">
    <citation type="submission" date="2020-04" db="EMBL/GenBank/DDBJ databases">
        <title>Perkinsus olseni comparative genomics.</title>
        <authorList>
            <person name="Bogema D.R."/>
        </authorList>
    </citation>
    <scope>NUCLEOTIDE SEQUENCE [LARGE SCALE GENOMIC DNA]</scope>
    <source>
        <strain evidence="2">ATCC PRA-205</strain>
    </source>
</reference>
<comment type="caution">
    <text evidence="2">The sequence shown here is derived from an EMBL/GenBank/DDBJ whole genome shotgun (WGS) entry which is preliminary data.</text>
</comment>
<evidence type="ECO:0000313" key="2">
    <source>
        <dbReference type="EMBL" id="KAF4749183.1"/>
    </source>
</evidence>
<proteinExistence type="predicted"/>
<dbReference type="Proteomes" id="UP000574390">
    <property type="component" value="Unassembled WGS sequence"/>
</dbReference>
<evidence type="ECO:0000256" key="1">
    <source>
        <dbReference type="SAM" id="MobiDB-lite"/>
    </source>
</evidence>
<name>A0A7J6TVA9_PEROL</name>
<accession>A0A7J6TVA9</accession>
<dbReference type="AlphaFoldDB" id="A0A7J6TVA9"/>
<dbReference type="EMBL" id="JABANM010004484">
    <property type="protein sequence ID" value="KAF4749183.1"/>
    <property type="molecule type" value="Genomic_DNA"/>
</dbReference>
<protein>
    <submittedName>
        <fullName evidence="2">Uncharacterized protein</fullName>
    </submittedName>
</protein>
<organism evidence="2 3">
    <name type="scientific">Perkinsus olseni</name>
    <name type="common">Perkinsus atlanticus</name>
    <dbReference type="NCBI Taxonomy" id="32597"/>
    <lineage>
        <taxon>Eukaryota</taxon>
        <taxon>Sar</taxon>
        <taxon>Alveolata</taxon>
        <taxon>Perkinsozoa</taxon>
        <taxon>Perkinsea</taxon>
        <taxon>Perkinsida</taxon>
        <taxon>Perkinsidae</taxon>
        <taxon>Perkinsus</taxon>
    </lineage>
</organism>
<feature type="non-terminal residue" evidence="2">
    <location>
        <position position="1"/>
    </location>
</feature>
<feature type="region of interest" description="Disordered" evidence="1">
    <location>
        <begin position="1"/>
        <end position="26"/>
    </location>
</feature>